<feature type="domain" description="Atrophied bacterial Ig" evidence="5">
    <location>
        <begin position="367"/>
        <end position="436"/>
    </location>
</feature>
<dbReference type="InterPro" id="IPR050727">
    <property type="entry name" value="GH43_arabinanases"/>
</dbReference>
<dbReference type="GO" id="GO:0005975">
    <property type="term" value="P:carbohydrate metabolic process"/>
    <property type="evidence" value="ECO:0007669"/>
    <property type="project" value="UniProtKB-ARBA"/>
</dbReference>
<dbReference type="Pfam" id="PF13385">
    <property type="entry name" value="Laminin_G_3"/>
    <property type="match status" value="1"/>
</dbReference>
<dbReference type="InterPro" id="IPR032109">
    <property type="entry name" value="Big_3_5"/>
</dbReference>
<dbReference type="Pfam" id="PF20578">
    <property type="entry name" value="aBig_2"/>
    <property type="match status" value="2"/>
</dbReference>
<dbReference type="Gene3D" id="2.60.40.10">
    <property type="entry name" value="Immunoglobulins"/>
    <property type="match status" value="1"/>
</dbReference>
<evidence type="ECO:0000313" key="6">
    <source>
        <dbReference type="EMBL" id="PFG36521.1"/>
    </source>
</evidence>
<dbReference type="NCBIfam" id="NF047446">
    <property type="entry name" value="barrel_OmpL47"/>
    <property type="match status" value="1"/>
</dbReference>
<dbReference type="Gene3D" id="2.115.10.20">
    <property type="entry name" value="Glycosyl hydrolase domain, family 43"/>
    <property type="match status" value="1"/>
</dbReference>
<dbReference type="Pfam" id="PF16640">
    <property type="entry name" value="Big_3_5"/>
    <property type="match status" value="1"/>
</dbReference>
<feature type="chain" id="PRO_5012382806" evidence="3">
    <location>
        <begin position="37"/>
        <end position="1136"/>
    </location>
</feature>
<organism evidence="6 7">
    <name type="scientific">Flavimobilis soli</name>
    <dbReference type="NCBI Taxonomy" id="442709"/>
    <lineage>
        <taxon>Bacteria</taxon>
        <taxon>Bacillati</taxon>
        <taxon>Actinomycetota</taxon>
        <taxon>Actinomycetes</taxon>
        <taxon>Micrococcales</taxon>
        <taxon>Jonesiaceae</taxon>
        <taxon>Flavimobilis</taxon>
    </lineage>
</organism>
<gene>
    <name evidence="6" type="ORF">ATL41_1248</name>
</gene>
<evidence type="ECO:0000259" key="5">
    <source>
        <dbReference type="Pfam" id="PF20578"/>
    </source>
</evidence>
<keyword evidence="2" id="KW-0326">Glycosidase</keyword>
<feature type="domain" description="Bacterial Ig-like" evidence="4">
    <location>
        <begin position="950"/>
        <end position="1033"/>
    </location>
</feature>
<dbReference type="GO" id="GO:0016798">
    <property type="term" value="F:hydrolase activity, acting on glycosyl bonds"/>
    <property type="evidence" value="ECO:0007669"/>
    <property type="project" value="UniProtKB-KW"/>
</dbReference>
<evidence type="ECO:0000256" key="1">
    <source>
        <dbReference type="ARBA" id="ARBA00022801"/>
    </source>
</evidence>
<dbReference type="RefSeq" id="WP_098457692.1">
    <property type="nucleotide sequence ID" value="NZ_PDJH01000001.1"/>
</dbReference>
<dbReference type="InterPro" id="IPR046780">
    <property type="entry name" value="aBig_2"/>
</dbReference>
<feature type="signal peptide" evidence="3">
    <location>
        <begin position="1"/>
        <end position="36"/>
    </location>
</feature>
<name>A0A2A9EDA1_9MICO</name>
<protein>
    <submittedName>
        <fullName evidence="6">Glycosyl hydrolase family 43</fullName>
    </submittedName>
</protein>
<comment type="caution">
    <text evidence="6">The sequence shown here is derived from an EMBL/GenBank/DDBJ whole genome shotgun (WGS) entry which is preliminary data.</text>
</comment>
<dbReference type="PANTHER" id="PTHR43301:SF3">
    <property type="entry name" value="ARABINAN ENDO-1,5-ALPHA-L-ARABINOSIDASE A-RELATED"/>
    <property type="match status" value="1"/>
</dbReference>
<sequence length="1136" mass="118807">MTARLNRPPSRTGRAIAWSAIAALTFTGLAAMPAQAADPEPVPDGMVAWYKLDETAGTVAADSSGNDNDATVTGAAAWTGGDGFTFSGGASSGGNAIKMPDNILAGLDSVTVATDVWVDPALQGNHFIYNFGNEAVGTPQSGNGYFFTTAFPYRVALSPAAWGGEQVTSKGTPLTQGVWKHIAYTQTGTTGILYEDGVEVARKTDVTITPGSIGGGVTTRNFLGRSAYDADGSFKGVLRDFRVYDHALPADDVAELAERVIDDVLDDAAASLDLGDLTAVATDLTLPTLADGVAVSWSSDKPDVISPTGRVTRPDPADDPVDVVLTATLTKGTATKTRTFTATVLPDVTPAEKAAWDAENVALVAPGDVRGNITLPQTGPLGSSITWTSSDADVVTTTGEVTRPAYGEDDVVVTLTARATNGAESATFAHRLTVKAAPRAVPTQGYVFSYFTGNSIAGEKIYLAASRGNDALRWDELNDGTPVLESTKGTRGLRDPFLIRSPEGDRWYLIATDLSIGRNGDWDAAQRHGSQHIEVWESTDLVTWSEQRHVKVSPDNAGNTWAPEAYWDDELGAYVVFWASKLFADDDPNHTGNQHNRMMYATTRDFVTFSEAQVWQDSGKSLIDSTVIKEDGWYHRFTKDEGSASGCVDIIQERSRTLTAPLSQWEHVTDCIGQKARTGALEGPTIFKANEGDVNGGGYYLFVDEYGGRGFIPMHSDSLDEPDWVIPTPYSLPTSPRHGTVAPVTKAELDAVRGNPATAVTSTTRLTLAPAPAGTASRADVTVTASDAGQVAGSVRVTVDEVWSTTARLVDGKASVSLPDTLRAGTADVVAEYLGYDVVAASSTSGTLVVPAPADTTPPVTSATVDAKARTVTLRSADGGSGVDRVEYRLVVGSTVGAWTRYTGPVKVGSGETTVQFRAVDRAGNVEPVGSVVVPRAGVVLAPSATVAVVSPAKVAVGKVASVRVRVSGAGGAASGQVRVLDGSRVVGAATLKNGGATVRLVKDLAVGRRTLTVSYGGDSRFAGSSDMVVVTVVKASSKVSVKVTPKKVTVRSKAKVAVTVISAGSRAGKVSVKVTSKVKGKNRTVVTRTVNVGAKGKGSVTLPRLAKGTYKVTVTFKGSSSASTSTRTTNLTVRR</sequence>
<dbReference type="OrthoDB" id="9758923at2"/>
<accession>A0A2A9EDA1</accession>
<dbReference type="InterPro" id="IPR013320">
    <property type="entry name" value="ConA-like_dom_sf"/>
</dbReference>
<dbReference type="Proteomes" id="UP000221394">
    <property type="component" value="Unassembled WGS sequence"/>
</dbReference>
<feature type="domain" description="Atrophied bacterial Ig" evidence="5">
    <location>
        <begin position="267"/>
        <end position="346"/>
    </location>
</feature>
<evidence type="ECO:0000256" key="2">
    <source>
        <dbReference type="ARBA" id="ARBA00023295"/>
    </source>
</evidence>
<evidence type="ECO:0000313" key="7">
    <source>
        <dbReference type="Proteomes" id="UP000221394"/>
    </source>
</evidence>
<dbReference type="InterPro" id="IPR058094">
    <property type="entry name" value="Ig-like_OmpL47-like"/>
</dbReference>
<dbReference type="SUPFAM" id="SSF75005">
    <property type="entry name" value="Arabinanase/levansucrase/invertase"/>
    <property type="match status" value="1"/>
</dbReference>
<keyword evidence="1 6" id="KW-0378">Hydrolase</keyword>
<dbReference type="CDD" id="cd08983">
    <property type="entry name" value="GH43_Bt3655-like"/>
    <property type="match status" value="1"/>
</dbReference>
<dbReference type="EMBL" id="PDJH01000001">
    <property type="protein sequence ID" value="PFG36521.1"/>
    <property type="molecule type" value="Genomic_DNA"/>
</dbReference>
<dbReference type="PANTHER" id="PTHR43301">
    <property type="entry name" value="ARABINAN ENDO-1,5-ALPHA-L-ARABINOSIDASE"/>
    <property type="match status" value="1"/>
</dbReference>
<evidence type="ECO:0000259" key="4">
    <source>
        <dbReference type="Pfam" id="PF16640"/>
    </source>
</evidence>
<dbReference type="Gene3D" id="2.60.120.200">
    <property type="match status" value="1"/>
</dbReference>
<dbReference type="InterPro" id="IPR023296">
    <property type="entry name" value="Glyco_hydro_beta-prop_sf"/>
</dbReference>
<keyword evidence="7" id="KW-1185">Reference proteome</keyword>
<dbReference type="SUPFAM" id="SSF49899">
    <property type="entry name" value="Concanavalin A-like lectins/glucanases"/>
    <property type="match status" value="1"/>
</dbReference>
<dbReference type="InterPro" id="IPR013783">
    <property type="entry name" value="Ig-like_fold"/>
</dbReference>
<dbReference type="AlphaFoldDB" id="A0A2A9EDA1"/>
<evidence type="ECO:0000256" key="3">
    <source>
        <dbReference type="SAM" id="SignalP"/>
    </source>
</evidence>
<reference evidence="6 7" key="1">
    <citation type="submission" date="2017-10" db="EMBL/GenBank/DDBJ databases">
        <title>Sequencing the genomes of 1000 actinobacteria strains.</title>
        <authorList>
            <person name="Klenk H.-P."/>
        </authorList>
    </citation>
    <scope>NUCLEOTIDE SEQUENCE [LARGE SCALE GENOMIC DNA]</scope>
    <source>
        <strain evidence="6 7">DSM 21574</strain>
    </source>
</reference>
<keyword evidence="3" id="KW-0732">Signal</keyword>
<proteinExistence type="predicted"/>